<evidence type="ECO:0000313" key="2">
    <source>
        <dbReference type="EMBL" id="CBJ48322.1"/>
    </source>
</evidence>
<feature type="region of interest" description="Disordered" evidence="1">
    <location>
        <begin position="807"/>
        <end position="840"/>
    </location>
</feature>
<reference evidence="2 3" key="1">
    <citation type="journal article" date="2010" name="Nature">
        <title>The Ectocarpus genome and the independent evolution of multicellularity in brown algae.</title>
        <authorList>
            <person name="Cock J.M."/>
            <person name="Sterck L."/>
            <person name="Rouze P."/>
            <person name="Scornet D."/>
            <person name="Allen A.E."/>
            <person name="Amoutzias G."/>
            <person name="Anthouard V."/>
            <person name="Artiguenave F."/>
            <person name="Aury J.M."/>
            <person name="Badger J.H."/>
            <person name="Beszteri B."/>
            <person name="Billiau K."/>
            <person name="Bonnet E."/>
            <person name="Bothwell J.H."/>
            <person name="Bowler C."/>
            <person name="Boyen C."/>
            <person name="Brownlee C."/>
            <person name="Carrano C.J."/>
            <person name="Charrier B."/>
            <person name="Cho G.Y."/>
            <person name="Coelho S.M."/>
            <person name="Collen J."/>
            <person name="Corre E."/>
            <person name="Da Silva C."/>
            <person name="Delage L."/>
            <person name="Delaroque N."/>
            <person name="Dittami S.M."/>
            <person name="Doulbeau S."/>
            <person name="Elias M."/>
            <person name="Farnham G."/>
            <person name="Gachon C.M."/>
            <person name="Gschloessl B."/>
            <person name="Heesch S."/>
            <person name="Jabbari K."/>
            <person name="Jubin C."/>
            <person name="Kawai H."/>
            <person name="Kimura K."/>
            <person name="Kloareg B."/>
            <person name="Kupper F.C."/>
            <person name="Lang D."/>
            <person name="Le Bail A."/>
            <person name="Leblanc C."/>
            <person name="Lerouge P."/>
            <person name="Lohr M."/>
            <person name="Lopez P.J."/>
            <person name="Martens C."/>
            <person name="Maumus F."/>
            <person name="Michel G."/>
            <person name="Miranda-Saavedra D."/>
            <person name="Morales J."/>
            <person name="Moreau H."/>
            <person name="Motomura T."/>
            <person name="Nagasato C."/>
            <person name="Napoli C.A."/>
            <person name="Nelson D.R."/>
            <person name="Nyvall-Collen P."/>
            <person name="Peters A.F."/>
            <person name="Pommier C."/>
            <person name="Potin P."/>
            <person name="Poulain J."/>
            <person name="Quesneville H."/>
            <person name="Read B."/>
            <person name="Rensing S.A."/>
            <person name="Ritter A."/>
            <person name="Rousvoal S."/>
            <person name="Samanta M."/>
            <person name="Samson G."/>
            <person name="Schroeder D.C."/>
            <person name="Segurens B."/>
            <person name="Strittmatter M."/>
            <person name="Tonon T."/>
            <person name="Tregear J.W."/>
            <person name="Valentin K."/>
            <person name="von Dassow P."/>
            <person name="Yamagishi T."/>
            <person name="Van de Peer Y."/>
            <person name="Wincker P."/>
        </authorList>
    </citation>
    <scope>NUCLEOTIDE SEQUENCE [LARGE SCALE GENOMIC DNA]</scope>
    <source>
        <strain evidence="3">Ec32 / CCAP1310/4</strain>
    </source>
</reference>
<dbReference type="EMBL" id="FN648375">
    <property type="protein sequence ID" value="CBJ48322.1"/>
    <property type="molecule type" value="Genomic_DNA"/>
</dbReference>
<dbReference type="Gene3D" id="2.20.70.10">
    <property type="match status" value="1"/>
</dbReference>
<proteinExistence type="predicted"/>
<keyword evidence="3" id="KW-1185">Reference proteome</keyword>
<dbReference type="AlphaFoldDB" id="D7FPZ0"/>
<feature type="region of interest" description="Disordered" evidence="1">
    <location>
        <begin position="769"/>
        <end position="788"/>
    </location>
</feature>
<organism evidence="2 3">
    <name type="scientific">Ectocarpus siliculosus</name>
    <name type="common">Brown alga</name>
    <name type="synonym">Conferva siliculosa</name>
    <dbReference type="NCBI Taxonomy" id="2880"/>
    <lineage>
        <taxon>Eukaryota</taxon>
        <taxon>Sar</taxon>
        <taxon>Stramenopiles</taxon>
        <taxon>Ochrophyta</taxon>
        <taxon>PX clade</taxon>
        <taxon>Phaeophyceae</taxon>
        <taxon>Ectocarpales</taxon>
        <taxon>Ectocarpaceae</taxon>
        <taxon>Ectocarpus</taxon>
    </lineage>
</organism>
<feature type="region of interest" description="Disordered" evidence="1">
    <location>
        <begin position="730"/>
        <end position="763"/>
    </location>
</feature>
<dbReference type="InParanoid" id="D7FPZ0"/>
<dbReference type="SMART" id="SM00015">
    <property type="entry name" value="IQ"/>
    <property type="match status" value="2"/>
</dbReference>
<feature type="compositionally biased region" description="Polar residues" evidence="1">
    <location>
        <begin position="357"/>
        <end position="380"/>
    </location>
</feature>
<feature type="compositionally biased region" description="Low complexity" evidence="1">
    <location>
        <begin position="746"/>
        <end position="755"/>
    </location>
</feature>
<dbReference type="InterPro" id="IPR000048">
    <property type="entry name" value="IQ_motif_EF-hand-BS"/>
</dbReference>
<gene>
    <name evidence="2" type="ORF">Esi_0002_0053</name>
</gene>
<dbReference type="eggNOG" id="ENOG502SF74">
    <property type="taxonomic scope" value="Eukaryota"/>
</dbReference>
<dbReference type="EMBL" id="FN649727">
    <property type="protein sequence ID" value="CBJ48322.1"/>
    <property type="molecule type" value="Genomic_DNA"/>
</dbReference>
<feature type="region of interest" description="Disordered" evidence="1">
    <location>
        <begin position="349"/>
        <end position="384"/>
    </location>
</feature>
<sequence>MAEADVQKVELDQMRLEDAEATTLSKLEEAQRRKQDYSTYYGLAVRYGPLPGEKFDLATYPGSHYHGKILDATRVIQIWWWSVWPPLLRHRKAAALAIQSQFRGFLQRQKWRAIIRLRTLWGNTRIVTHSFVVWRITITTALRVKTFTGRLSNRRKGRVFGALLSNAQERRAAREELLRQRIRRVSEGVRLRVFESWDFRVRGLIDVEQRRLDRLRAALDRHTPSIKKNALAFLGTAAGKEAVASTLATAPPASESEAEAKQEMVRRFVWREQALMRHDFNTTSPPPPLCCPRSDSCDATFVDRGHALRHAADVHPTDSPGVAELSVTMRDPVGLAVFEEFVEAAAVAAEPDGKGSFTRQASSDEQPPVKQSDQGSTPASSVGAAARDTLDVWKAIQAWRLISSDQKRFQQLGEAIILSRTKYPHLPDDVRVALGGEQLRRLFGELGATHGGKPNKKLLPGRGNHTSTLQRPSPPRSGDDARVTTVVEPSALEEASFRAVAFLSECQVGLAFLGSSAYRTYLDGVHKPMRNAVEAASAEIAAAEEAEWAAEAHSLRKAALDREQEAQVECLANQATRLVLQGAVGASLLGGLIDDQASLLAVVIIAERSTFAKVISAVWNETVDEAAHLIALEDREIDPGVASALSEAACSFARSRIMDELIDQCGVDLTGPEGDLWADARPMEAVADGLGYQVRSKVMSELVDEAVSELAASGEAEELMSEAALARRRREDELREGGEAKDEADGIAGAGDVVASGGGGKASEEMASLGARTTDDDGGSRRHSTATAVAASSSALVLVGADEVRGGLEEAGGTDGEGRRESSVDRTGGSSGRSSVGSTLAETEAAVLMQSALRRKAAYREMKKVVAQNFIRMYDPGEGAFYWYNQATMESTWDKPVIIDLYFKKPVVAKSTYLFREASTGGSRRSVVDGFESRRVSS</sequence>
<evidence type="ECO:0000256" key="1">
    <source>
        <dbReference type="SAM" id="MobiDB-lite"/>
    </source>
</evidence>
<feature type="region of interest" description="Disordered" evidence="1">
    <location>
        <begin position="447"/>
        <end position="483"/>
    </location>
</feature>
<evidence type="ECO:0000313" key="3">
    <source>
        <dbReference type="Proteomes" id="UP000002630"/>
    </source>
</evidence>
<feature type="compositionally biased region" description="Low complexity" evidence="1">
    <location>
        <begin position="825"/>
        <end position="839"/>
    </location>
</feature>
<accession>D7FPZ0</accession>
<dbReference type="OrthoDB" id="63972at2759"/>
<protein>
    <recommendedName>
        <fullName evidence="4">WW domain-containing protein</fullName>
    </recommendedName>
</protein>
<feature type="compositionally biased region" description="Basic and acidic residues" evidence="1">
    <location>
        <begin position="730"/>
        <end position="744"/>
    </location>
</feature>
<dbReference type="PROSITE" id="PS50096">
    <property type="entry name" value="IQ"/>
    <property type="match status" value="1"/>
</dbReference>
<dbReference type="Proteomes" id="UP000002630">
    <property type="component" value="Linkage Group LG02"/>
</dbReference>
<evidence type="ECO:0008006" key="4">
    <source>
        <dbReference type="Google" id="ProtNLM"/>
    </source>
</evidence>
<name>D7FPZ0_ECTSI</name>